<sequence>MPKLSFILPFASETELAEANTAANFSDCALLFPTDDDTGVIDTHRHVER</sequence>
<keyword evidence="2" id="KW-1185">Reference proteome</keyword>
<dbReference type="KEGG" id="aex:Astex_1378"/>
<evidence type="ECO:0000313" key="1">
    <source>
        <dbReference type="EMBL" id="ADU13048.1"/>
    </source>
</evidence>
<gene>
    <name evidence="1" type="ordered locus">Astex_1378</name>
</gene>
<evidence type="ECO:0000313" key="2">
    <source>
        <dbReference type="Proteomes" id="UP000001492"/>
    </source>
</evidence>
<dbReference type="AlphaFoldDB" id="E8RPF0"/>
<reference evidence="2" key="1">
    <citation type="submission" date="2010-12" db="EMBL/GenBank/DDBJ databases">
        <title>Complete sequence of chromosome 1 of Asticcacaulis excentricus CB 48.</title>
        <authorList>
            <consortium name="US DOE Joint Genome Institute"/>
            <person name="Lucas S."/>
            <person name="Copeland A."/>
            <person name="Lapidus A."/>
            <person name="Cheng J.-F."/>
            <person name="Bruce D."/>
            <person name="Goodwin L."/>
            <person name="Pitluck S."/>
            <person name="Teshima H."/>
            <person name="Davenport K."/>
            <person name="Detter J.C."/>
            <person name="Han C."/>
            <person name="Tapia R."/>
            <person name="Land M."/>
            <person name="Hauser L."/>
            <person name="Jeffries C."/>
            <person name="Kyrpides N."/>
            <person name="Ivanova N."/>
            <person name="Ovchinnikova G."/>
            <person name="Brun Y.V."/>
            <person name="Woyke T."/>
        </authorList>
    </citation>
    <scope>NUCLEOTIDE SEQUENCE [LARGE SCALE GENOMIC DNA]</scope>
    <source>
        <strain evidence="2">ATCC 15261 / DSM 4724 / KCTC 12464 / NCIMB 9791 / VKM B-1370 / CB 48</strain>
    </source>
</reference>
<protein>
    <submittedName>
        <fullName evidence="1">Uncharacterized protein</fullName>
    </submittedName>
</protein>
<organism evidence="1 2">
    <name type="scientific">Asticcacaulis excentricus (strain ATCC 15261 / DSM 4724 / KCTC 12464 / NCIMB 9791 / VKM B-1370 / CB 48)</name>
    <dbReference type="NCBI Taxonomy" id="573065"/>
    <lineage>
        <taxon>Bacteria</taxon>
        <taxon>Pseudomonadati</taxon>
        <taxon>Pseudomonadota</taxon>
        <taxon>Alphaproteobacteria</taxon>
        <taxon>Caulobacterales</taxon>
        <taxon>Caulobacteraceae</taxon>
        <taxon>Asticcacaulis</taxon>
    </lineage>
</organism>
<dbReference type="HOGENOM" id="CLU_3131824_0_0_5"/>
<name>E8RPF0_ASTEC</name>
<accession>E8RPF0</accession>
<dbReference type="EMBL" id="CP002395">
    <property type="protein sequence ID" value="ADU13048.1"/>
    <property type="molecule type" value="Genomic_DNA"/>
</dbReference>
<proteinExistence type="predicted"/>
<dbReference type="Proteomes" id="UP000001492">
    <property type="component" value="Chromosome 1"/>
</dbReference>